<keyword evidence="3" id="KW-1185">Reference proteome</keyword>
<evidence type="ECO:0000313" key="2">
    <source>
        <dbReference type="EMBL" id="KAH3755329.1"/>
    </source>
</evidence>
<reference evidence="2" key="1">
    <citation type="journal article" date="2019" name="bioRxiv">
        <title>The Genome of the Zebra Mussel, Dreissena polymorpha: A Resource for Invasive Species Research.</title>
        <authorList>
            <person name="McCartney M.A."/>
            <person name="Auch B."/>
            <person name="Kono T."/>
            <person name="Mallez S."/>
            <person name="Zhang Y."/>
            <person name="Obille A."/>
            <person name="Becker A."/>
            <person name="Abrahante J.E."/>
            <person name="Garbe J."/>
            <person name="Badalamenti J.P."/>
            <person name="Herman A."/>
            <person name="Mangelson H."/>
            <person name="Liachko I."/>
            <person name="Sullivan S."/>
            <person name="Sone E.D."/>
            <person name="Koren S."/>
            <person name="Silverstein K.A.T."/>
            <person name="Beckman K.B."/>
            <person name="Gohl D.M."/>
        </authorList>
    </citation>
    <scope>NUCLEOTIDE SEQUENCE</scope>
    <source>
        <strain evidence="2">Duluth1</strain>
        <tissue evidence="2">Whole animal</tissue>
    </source>
</reference>
<dbReference type="Proteomes" id="UP000828390">
    <property type="component" value="Unassembled WGS sequence"/>
</dbReference>
<organism evidence="2 3">
    <name type="scientific">Dreissena polymorpha</name>
    <name type="common">Zebra mussel</name>
    <name type="synonym">Mytilus polymorpha</name>
    <dbReference type="NCBI Taxonomy" id="45954"/>
    <lineage>
        <taxon>Eukaryota</taxon>
        <taxon>Metazoa</taxon>
        <taxon>Spiralia</taxon>
        <taxon>Lophotrochozoa</taxon>
        <taxon>Mollusca</taxon>
        <taxon>Bivalvia</taxon>
        <taxon>Autobranchia</taxon>
        <taxon>Heteroconchia</taxon>
        <taxon>Euheterodonta</taxon>
        <taxon>Imparidentia</taxon>
        <taxon>Neoheterodontei</taxon>
        <taxon>Myida</taxon>
        <taxon>Dreissenoidea</taxon>
        <taxon>Dreissenidae</taxon>
        <taxon>Dreissena</taxon>
    </lineage>
</organism>
<dbReference type="OrthoDB" id="6080752at2759"/>
<feature type="compositionally biased region" description="Polar residues" evidence="1">
    <location>
        <begin position="272"/>
        <end position="294"/>
    </location>
</feature>
<sequence length="406" mass="45864">MDALHRCKSDFYRLPGLRDDQLKADLSTSCPPYIGCQQLLVNVSGKGHVRLTTQSFLEHAMKIALSLEYTTTSDSNITLCPLQILLPTGFRKDDIVISSDGEIRCTIEETSSLPVDKHTRLHSVNNTRLIDTNIKSTEKETYMIAETLKICDENTDQEVKTERYTSETYTQGACISFDIDNADNEIANNADFTDGAQNRKGHNRNSSDYMSVSNRSKVTDLCLSHIDCRKIAENNSQGFDVCDGLISFEDNSVAKADINSNRLGMEHSLNDLNRITPTSTQPQNHRSSTSSNETDTARKLSGGQAKEKTSIVANMKQSIQKGFTKLLDELDVMDLCDHLYESAVVDFKFYSTMFELHFSRRHVRDISRYLLLHLSRIGVCKDRMIDALYGSAEYRFIPVFFPEEKI</sequence>
<proteinExistence type="predicted"/>
<dbReference type="EMBL" id="JAIWYP010000010">
    <property type="protein sequence ID" value="KAH3755329.1"/>
    <property type="molecule type" value="Genomic_DNA"/>
</dbReference>
<feature type="region of interest" description="Disordered" evidence="1">
    <location>
        <begin position="272"/>
        <end position="305"/>
    </location>
</feature>
<comment type="caution">
    <text evidence="2">The sequence shown here is derived from an EMBL/GenBank/DDBJ whole genome shotgun (WGS) entry which is preliminary data.</text>
</comment>
<accession>A0A9D4DWI3</accession>
<evidence type="ECO:0000313" key="3">
    <source>
        <dbReference type="Proteomes" id="UP000828390"/>
    </source>
</evidence>
<dbReference type="AlphaFoldDB" id="A0A9D4DWI3"/>
<protein>
    <submittedName>
        <fullName evidence="2">Uncharacterized protein</fullName>
    </submittedName>
</protein>
<reference evidence="2" key="2">
    <citation type="submission" date="2020-11" db="EMBL/GenBank/DDBJ databases">
        <authorList>
            <person name="McCartney M.A."/>
            <person name="Auch B."/>
            <person name="Kono T."/>
            <person name="Mallez S."/>
            <person name="Becker A."/>
            <person name="Gohl D.M."/>
            <person name="Silverstein K.A.T."/>
            <person name="Koren S."/>
            <person name="Bechman K.B."/>
            <person name="Herman A."/>
            <person name="Abrahante J.E."/>
            <person name="Garbe J."/>
        </authorList>
    </citation>
    <scope>NUCLEOTIDE SEQUENCE</scope>
    <source>
        <strain evidence="2">Duluth1</strain>
        <tissue evidence="2">Whole animal</tissue>
    </source>
</reference>
<name>A0A9D4DWI3_DREPO</name>
<gene>
    <name evidence="2" type="ORF">DPMN_190020</name>
</gene>
<evidence type="ECO:0000256" key="1">
    <source>
        <dbReference type="SAM" id="MobiDB-lite"/>
    </source>
</evidence>
<feature type="region of interest" description="Disordered" evidence="1">
    <location>
        <begin position="191"/>
        <end position="210"/>
    </location>
</feature>